<keyword evidence="4" id="KW-1185">Reference proteome</keyword>
<feature type="transmembrane region" description="Helical" evidence="2">
    <location>
        <begin position="268"/>
        <end position="292"/>
    </location>
</feature>
<evidence type="ECO:0000256" key="1">
    <source>
        <dbReference type="SAM" id="MobiDB-lite"/>
    </source>
</evidence>
<dbReference type="Proteomes" id="UP001150062">
    <property type="component" value="Unassembled WGS sequence"/>
</dbReference>
<organism evidence="3 4">
    <name type="scientific">Anaeramoeba flamelloides</name>
    <dbReference type="NCBI Taxonomy" id="1746091"/>
    <lineage>
        <taxon>Eukaryota</taxon>
        <taxon>Metamonada</taxon>
        <taxon>Anaeramoebidae</taxon>
        <taxon>Anaeramoeba</taxon>
    </lineage>
</organism>
<feature type="compositionally biased region" description="Polar residues" evidence="1">
    <location>
        <begin position="30"/>
        <end position="45"/>
    </location>
</feature>
<feature type="transmembrane region" description="Helical" evidence="2">
    <location>
        <begin position="176"/>
        <end position="197"/>
    </location>
</feature>
<reference evidence="3" key="1">
    <citation type="submission" date="2022-08" db="EMBL/GenBank/DDBJ databases">
        <title>Novel sulfate-reducing endosymbionts in the free-living metamonad Anaeramoeba.</title>
        <authorList>
            <person name="Jerlstrom-Hultqvist J."/>
            <person name="Cepicka I."/>
            <person name="Gallot-Lavallee L."/>
            <person name="Salas-Leiva D."/>
            <person name="Curtis B.A."/>
            <person name="Zahonova K."/>
            <person name="Pipaliya S."/>
            <person name="Dacks J."/>
            <person name="Roger A.J."/>
        </authorList>
    </citation>
    <scope>NUCLEOTIDE SEQUENCE</scope>
    <source>
        <strain evidence="3">Schooner1</strain>
    </source>
</reference>
<feature type="compositionally biased region" description="Polar residues" evidence="1">
    <location>
        <begin position="1"/>
        <end position="14"/>
    </location>
</feature>
<dbReference type="InterPro" id="IPR039765">
    <property type="entry name" value="Yip5/YIPF1/YIPF2"/>
</dbReference>
<feature type="transmembrane region" description="Helical" evidence="2">
    <location>
        <begin position="136"/>
        <end position="156"/>
    </location>
</feature>
<feature type="transmembrane region" description="Helical" evidence="2">
    <location>
        <begin position="238"/>
        <end position="256"/>
    </location>
</feature>
<feature type="transmembrane region" description="Helical" evidence="2">
    <location>
        <begin position="209"/>
        <end position="232"/>
    </location>
</feature>
<keyword evidence="2" id="KW-0812">Transmembrane</keyword>
<evidence type="ECO:0000313" key="3">
    <source>
        <dbReference type="EMBL" id="KAJ6237149.1"/>
    </source>
</evidence>
<comment type="caution">
    <text evidence="3">The sequence shown here is derived from an EMBL/GenBank/DDBJ whole genome shotgun (WGS) entry which is preliminary data.</text>
</comment>
<name>A0ABQ8Y0E4_9EUKA</name>
<gene>
    <name evidence="3" type="ORF">M0813_26703</name>
</gene>
<keyword evidence="2" id="KW-1133">Transmembrane helix</keyword>
<feature type="region of interest" description="Disordered" evidence="1">
    <location>
        <begin position="1"/>
        <end position="65"/>
    </location>
</feature>
<evidence type="ECO:0008006" key="5">
    <source>
        <dbReference type="Google" id="ProtNLM"/>
    </source>
</evidence>
<evidence type="ECO:0000313" key="4">
    <source>
        <dbReference type="Proteomes" id="UP001150062"/>
    </source>
</evidence>
<evidence type="ECO:0000256" key="2">
    <source>
        <dbReference type="SAM" id="Phobius"/>
    </source>
</evidence>
<proteinExistence type="predicted"/>
<accession>A0ABQ8Y0E4</accession>
<dbReference type="EMBL" id="JAOAOG010000239">
    <property type="protein sequence ID" value="KAJ6237149.1"/>
    <property type="molecule type" value="Genomic_DNA"/>
</dbReference>
<keyword evidence="2" id="KW-0472">Membrane</keyword>
<dbReference type="PANTHER" id="PTHR12822">
    <property type="entry name" value="PROTEIN YIPF"/>
    <property type="match status" value="1"/>
</dbReference>
<protein>
    <recommendedName>
        <fullName evidence="5">Protein YIP</fullName>
    </recommendedName>
</protein>
<sequence>MSNQSNELSFSSPFDQDENENQQENEFGSFISSGNEFIESNSHSPKQMKGFGNNSQNLSDDLNIPDFNPELELNENFDPLDENAPNQKRKKQPFWTLSYYEQYFDVETGDVLKNVILSCHPVKGVSLEKLDLFGPFWVTTTLIILMGSLGNFSSYINSLKKQEEEVGDWEFDFRKITTASILLYSYVFVYPIAVHFIFKFVSKIEIKIFALICIFGYSLSAFLPASILFAVPSEKSKWLLLIFVSCVTMLAILSSLNNNYNTENSHKIQFYVLLGGIGVVHFIISILIKIWFFEGN</sequence>
<dbReference type="PANTHER" id="PTHR12822:SF2">
    <property type="entry name" value="PROTEIN YIPF"/>
    <property type="match status" value="1"/>
</dbReference>